<protein>
    <submittedName>
        <fullName evidence="2">Uncharacterized protein</fullName>
    </submittedName>
</protein>
<dbReference type="GeneID" id="54981280"/>
<evidence type="ECO:0000256" key="1">
    <source>
        <dbReference type="SAM" id="Coils"/>
    </source>
</evidence>
<organism evidence="2 3">
    <name type="scientific">Marinomonas phage CB5A</name>
    <dbReference type="NCBI Taxonomy" id="2022859"/>
    <lineage>
        <taxon>Viruses</taxon>
        <taxon>Duplodnaviria</taxon>
        <taxon>Heunggongvirae</taxon>
        <taxon>Uroviricota</taxon>
        <taxon>Caudoviricetes</taxon>
        <taxon>Autographivirales</taxon>
        <taxon>Autosignataviridae</taxon>
        <taxon>Colwellvirinae</taxon>
        <taxon>Murciavirus</taxon>
        <taxon>Murciavirus CB5A</taxon>
    </lineage>
</organism>
<feature type="coiled-coil region" evidence="1">
    <location>
        <begin position="55"/>
        <end position="82"/>
    </location>
</feature>
<sequence>MFYIVLYTTAIKLMEAFKAKAQAAAIKELEKLAEDTDTVTVLCEARFSNNAEMLQDDLDKLNNYYERRYKQLEAQNREADVKAGRKCASDLATINRRKAILSDIV</sequence>
<evidence type="ECO:0000313" key="2">
    <source>
        <dbReference type="EMBL" id="ASP46255.1"/>
    </source>
</evidence>
<reference evidence="2 3" key="1">
    <citation type="submission" date="2017-07" db="EMBL/GenBank/DDBJ databases">
        <title>Complete genome sequence of the Marinomonas phage CB5A.</title>
        <authorList>
            <person name="Lucas-Elio P."/>
            <person name="Aroca-Crevillen A."/>
            <person name="Garcia-Guillen I.M."/>
            <person name="Silas S."/>
            <person name="Fire A.Z."/>
            <person name="Sanchez-Amat A."/>
        </authorList>
    </citation>
    <scope>NUCLEOTIDE SEQUENCE [LARGE SCALE GENOMIC DNA]</scope>
</reference>
<evidence type="ECO:0000313" key="3">
    <source>
        <dbReference type="Proteomes" id="UP000222540"/>
    </source>
</evidence>
<name>A0A222G2T9_9CAUD</name>
<dbReference type="KEGG" id="vg:54981280"/>
<accession>A0A222G2T9</accession>
<dbReference type="EMBL" id="MF481197">
    <property type="protein sequence ID" value="ASP46255.1"/>
    <property type="molecule type" value="Genomic_DNA"/>
</dbReference>
<dbReference type="RefSeq" id="YP_009791111.1">
    <property type="nucleotide sequence ID" value="NC_047836.1"/>
</dbReference>
<keyword evidence="1" id="KW-0175">Coiled coil</keyword>
<dbReference type="Proteomes" id="UP000222540">
    <property type="component" value="Segment"/>
</dbReference>
<proteinExistence type="predicted"/>